<evidence type="ECO:0000259" key="2">
    <source>
        <dbReference type="Pfam" id="PF26530"/>
    </source>
</evidence>
<dbReference type="Proteomes" id="UP000829354">
    <property type="component" value="Chromosome X"/>
</dbReference>
<dbReference type="PANTHER" id="PTHR33940">
    <property type="entry name" value="PROTEIN CBG13625"/>
    <property type="match status" value="1"/>
</dbReference>
<name>A0AAE9FJ28_CAEBR</name>
<feature type="signal peptide" evidence="1">
    <location>
        <begin position="1"/>
        <end position="17"/>
    </location>
</feature>
<evidence type="ECO:0000313" key="4">
    <source>
        <dbReference type="Proteomes" id="UP000829354"/>
    </source>
</evidence>
<gene>
    <name evidence="3" type="ORF">L5515_019471</name>
</gene>
<organism evidence="3 4">
    <name type="scientific">Caenorhabditis briggsae</name>
    <dbReference type="NCBI Taxonomy" id="6238"/>
    <lineage>
        <taxon>Eukaryota</taxon>
        <taxon>Metazoa</taxon>
        <taxon>Ecdysozoa</taxon>
        <taxon>Nematoda</taxon>
        <taxon>Chromadorea</taxon>
        <taxon>Rhabditida</taxon>
        <taxon>Rhabditina</taxon>
        <taxon>Rhabditomorpha</taxon>
        <taxon>Rhabditoidea</taxon>
        <taxon>Rhabditidae</taxon>
        <taxon>Peloderinae</taxon>
        <taxon>Caenorhabditis</taxon>
    </lineage>
</organism>
<proteinExistence type="predicted"/>
<feature type="domain" description="NTF2-like" evidence="2">
    <location>
        <begin position="54"/>
        <end position="161"/>
    </location>
</feature>
<reference evidence="3 4" key="1">
    <citation type="submission" date="2022-04" db="EMBL/GenBank/DDBJ databases">
        <title>Chromosome-level reference genomes for two strains of Caenorhabditis briggsae: an improved platform for comparative genomics.</title>
        <authorList>
            <person name="Stevens L."/>
            <person name="Andersen E."/>
        </authorList>
    </citation>
    <scope>NUCLEOTIDE SEQUENCE [LARGE SCALE GENOMIC DNA]</scope>
    <source>
        <strain evidence="3">VX34</strain>
        <tissue evidence="3">Whole-organism</tissue>
    </source>
</reference>
<dbReference type="InterPro" id="IPR058721">
    <property type="entry name" value="NTF2_3"/>
</dbReference>
<dbReference type="PANTHER" id="PTHR33940:SF1">
    <property type="entry name" value="APOLIPOPHORIN-RELATED"/>
    <property type="match status" value="1"/>
</dbReference>
<keyword evidence="1" id="KW-0732">Signal</keyword>
<sequence length="289" mass="32180">MSPSLLVLCLLAGTSWSFVPDDPDFRRIPSIGYRIDGFYLTRNAFAPSSDTAQQIVEKFLARMTRSLESKDVAVIAGLFQPGFVFKGCRITGDKKEIVDRLSQTPAGTKFTFTLITVLDTGSSIEFTVHVSGFLSASTEVKFLLNKLDQQLETGDVTNCSRGILGFSQPEDSNAIIHRFLNHVKQVFASRSPVLIGNLLDDGFSFKTCGPHPKSEVVEQIISFLSSGALIEFPLIESKWIDQGQIEYLAEVNVSMMDRFQARFVYSPQRNVLMSGGFDGCPLKRFRVFY</sequence>
<dbReference type="EMBL" id="CP092625">
    <property type="protein sequence ID" value="UMM44306.1"/>
    <property type="molecule type" value="Genomic_DNA"/>
</dbReference>
<feature type="domain" description="NTF2-like" evidence="2">
    <location>
        <begin position="174"/>
        <end position="281"/>
    </location>
</feature>
<evidence type="ECO:0000313" key="3">
    <source>
        <dbReference type="EMBL" id="UMM44306.1"/>
    </source>
</evidence>
<protein>
    <recommendedName>
        <fullName evidence="2">NTF2-like domain-containing protein</fullName>
    </recommendedName>
</protein>
<dbReference type="Pfam" id="PF26530">
    <property type="entry name" value="NTF2_3"/>
    <property type="match status" value="2"/>
</dbReference>
<evidence type="ECO:0000256" key="1">
    <source>
        <dbReference type="SAM" id="SignalP"/>
    </source>
</evidence>
<dbReference type="AlphaFoldDB" id="A0AAE9FJ28"/>
<accession>A0AAE9FJ28</accession>
<keyword evidence="4" id="KW-1185">Reference proteome</keyword>
<feature type="chain" id="PRO_5042081696" description="NTF2-like domain-containing protein" evidence="1">
    <location>
        <begin position="18"/>
        <end position="289"/>
    </location>
</feature>